<accession>A0A2G5DMF3</accession>
<evidence type="ECO:0000256" key="1">
    <source>
        <dbReference type="SAM" id="MobiDB-lite"/>
    </source>
</evidence>
<feature type="region of interest" description="Disordered" evidence="1">
    <location>
        <begin position="312"/>
        <end position="427"/>
    </location>
</feature>
<dbReference type="InterPro" id="IPR021503">
    <property type="entry name" value="DUF3110"/>
</dbReference>
<dbReference type="AlphaFoldDB" id="A0A2G5DMF3"/>
<evidence type="ECO:0000256" key="2">
    <source>
        <dbReference type="SAM" id="Phobius"/>
    </source>
</evidence>
<keyword evidence="2" id="KW-1133">Transmembrane helix</keyword>
<keyword evidence="2" id="KW-0812">Transmembrane</keyword>
<dbReference type="FunCoup" id="A0A2G5DMF3">
    <property type="interactions" value="161"/>
</dbReference>
<gene>
    <name evidence="3" type="ORF">AQUCO_01700200v1</name>
</gene>
<feature type="compositionally biased region" description="Basic and acidic residues" evidence="1">
    <location>
        <begin position="383"/>
        <end position="403"/>
    </location>
</feature>
<dbReference type="EMBL" id="KZ305034">
    <property type="protein sequence ID" value="PIA44437.1"/>
    <property type="molecule type" value="Genomic_DNA"/>
</dbReference>
<feature type="compositionally biased region" description="Basic and acidic residues" evidence="1">
    <location>
        <begin position="410"/>
        <end position="422"/>
    </location>
</feature>
<dbReference type="Proteomes" id="UP000230069">
    <property type="component" value="Unassembled WGS sequence"/>
</dbReference>
<feature type="transmembrane region" description="Helical" evidence="2">
    <location>
        <begin position="131"/>
        <end position="151"/>
    </location>
</feature>
<dbReference type="PANTHER" id="PTHR34962">
    <property type="entry name" value="EMBRYO DEFECTIVE 1703-RELATED"/>
    <property type="match status" value="1"/>
</dbReference>
<dbReference type="OrthoDB" id="1894577at2759"/>
<dbReference type="InParanoid" id="A0A2G5DMF3"/>
<name>A0A2G5DMF3_AQUCA</name>
<evidence type="ECO:0000313" key="3">
    <source>
        <dbReference type="EMBL" id="PIA44437.1"/>
    </source>
</evidence>
<protein>
    <submittedName>
        <fullName evidence="3">Uncharacterized protein</fullName>
    </submittedName>
</protein>
<evidence type="ECO:0000313" key="4">
    <source>
        <dbReference type="Proteomes" id="UP000230069"/>
    </source>
</evidence>
<sequence>MALAHCAFSSSFPSSSHNLFITRRTIQVSLSSPYYSKPTNRKNHLRSKLLKTLTKPYPITPFNSQHTLKETLELLEEQELNNNSTEGLVELGSLVEEEENDEQKELTLQNVQVPVISEAESGLTTRSVIELGFYAVVFFVVQTIITVFWVLRSGDVDKNDGSEEEEAELGVGMLNGKKKEGFWFSGRSDVGSDSVVYDPQLEKKIAEIRAMAREVREVEAKKLSSSSDVIEFDGEPVVTETKSTIQKEVDGKLSKLDKRLRFLREKSPTLKVSNLNNSNEVKEKNELKSLNGNVKDESLIFEKKFKFKSGPFNSGSNEDDVINNSNGGVIHPPNCVSQDSSPDKFERPNTTVENALEKSTSKLGENEEEKDSSTMVSAQENGKNSKKEGKSLGRQKTEIDKTKPRSGLKSSDELVMPRDSSKLKTNSSPVLTRHVEHKQVVNNGGDRRGNIDNDKWWLSLPYALAILLRRRSESEGPGGLYSLKMDDGSPSYIVAFEDHRDASNFCYILDAFFEELGDLNADVVPLSIKELKDDVESSARKVIVIRKGQLRLYAGQPLEDVEMTLRSLVRK</sequence>
<reference evidence="3 4" key="1">
    <citation type="submission" date="2017-09" db="EMBL/GenBank/DDBJ databases">
        <title>WGS assembly of Aquilegia coerulea Goldsmith.</title>
        <authorList>
            <person name="Hodges S."/>
            <person name="Kramer E."/>
            <person name="Nordborg M."/>
            <person name="Tomkins J."/>
            <person name="Borevitz J."/>
            <person name="Derieg N."/>
            <person name="Yan J."/>
            <person name="Mihaltcheva S."/>
            <person name="Hayes R.D."/>
            <person name="Rokhsar D."/>
        </authorList>
    </citation>
    <scope>NUCLEOTIDE SEQUENCE [LARGE SCALE GENOMIC DNA]</scope>
    <source>
        <strain evidence="4">cv. Goldsmith</strain>
    </source>
</reference>
<keyword evidence="4" id="KW-1185">Reference proteome</keyword>
<feature type="compositionally biased region" description="Polar residues" evidence="1">
    <location>
        <begin position="373"/>
        <end position="382"/>
    </location>
</feature>
<feature type="compositionally biased region" description="Polar residues" evidence="1">
    <location>
        <begin position="312"/>
        <end position="327"/>
    </location>
</feature>
<dbReference type="STRING" id="218851.A0A2G5DMF3"/>
<organism evidence="3 4">
    <name type="scientific">Aquilegia coerulea</name>
    <name type="common">Rocky mountain columbine</name>
    <dbReference type="NCBI Taxonomy" id="218851"/>
    <lineage>
        <taxon>Eukaryota</taxon>
        <taxon>Viridiplantae</taxon>
        <taxon>Streptophyta</taxon>
        <taxon>Embryophyta</taxon>
        <taxon>Tracheophyta</taxon>
        <taxon>Spermatophyta</taxon>
        <taxon>Magnoliopsida</taxon>
        <taxon>Ranunculales</taxon>
        <taxon>Ranunculaceae</taxon>
        <taxon>Thalictroideae</taxon>
        <taxon>Aquilegia</taxon>
    </lineage>
</organism>
<dbReference type="PANTHER" id="PTHR34962:SF3">
    <property type="entry name" value="ABC SUBFAMILY C PROTEIN"/>
    <property type="match status" value="1"/>
</dbReference>
<dbReference type="Pfam" id="PF11360">
    <property type="entry name" value="DUF3110"/>
    <property type="match status" value="1"/>
</dbReference>
<keyword evidence="2" id="KW-0472">Membrane</keyword>
<proteinExistence type="predicted"/>